<sequence length="88" mass="10130">GKRESVEPAWQLLIGVFGLQGDWLHRGSWSKVGPRGKREACLDERDRMNRLDYSTLVVTLWLPIRRSSELLPGLLQGKKIHLEICHLI</sequence>
<accession>A0ACC2FA35</accession>
<comment type="caution">
    <text evidence="1">The sequence shown here is derived from an EMBL/GenBank/DDBJ whole genome shotgun (WGS) entry which is preliminary data.</text>
</comment>
<evidence type="ECO:0000313" key="1">
    <source>
        <dbReference type="EMBL" id="KAJ7988110.1"/>
    </source>
</evidence>
<dbReference type="Proteomes" id="UP001157502">
    <property type="component" value="Chromosome 31"/>
</dbReference>
<dbReference type="EMBL" id="CM055758">
    <property type="protein sequence ID" value="KAJ7988110.1"/>
    <property type="molecule type" value="Genomic_DNA"/>
</dbReference>
<proteinExistence type="predicted"/>
<protein>
    <submittedName>
        <fullName evidence="1">Uncharacterized protein</fullName>
    </submittedName>
</protein>
<gene>
    <name evidence="1" type="ORF">DPEC_G00320230</name>
</gene>
<organism evidence="1 2">
    <name type="scientific">Dallia pectoralis</name>
    <name type="common">Alaska blackfish</name>
    <dbReference type="NCBI Taxonomy" id="75939"/>
    <lineage>
        <taxon>Eukaryota</taxon>
        <taxon>Metazoa</taxon>
        <taxon>Chordata</taxon>
        <taxon>Craniata</taxon>
        <taxon>Vertebrata</taxon>
        <taxon>Euteleostomi</taxon>
        <taxon>Actinopterygii</taxon>
        <taxon>Neopterygii</taxon>
        <taxon>Teleostei</taxon>
        <taxon>Protacanthopterygii</taxon>
        <taxon>Esociformes</taxon>
        <taxon>Umbridae</taxon>
        <taxon>Dallia</taxon>
    </lineage>
</organism>
<name>A0ACC2FA35_DALPE</name>
<evidence type="ECO:0000313" key="2">
    <source>
        <dbReference type="Proteomes" id="UP001157502"/>
    </source>
</evidence>
<keyword evidence="2" id="KW-1185">Reference proteome</keyword>
<reference evidence="1" key="1">
    <citation type="submission" date="2021-05" db="EMBL/GenBank/DDBJ databases">
        <authorList>
            <person name="Pan Q."/>
            <person name="Jouanno E."/>
            <person name="Zahm M."/>
            <person name="Klopp C."/>
            <person name="Cabau C."/>
            <person name="Louis A."/>
            <person name="Berthelot C."/>
            <person name="Parey E."/>
            <person name="Roest Crollius H."/>
            <person name="Montfort J."/>
            <person name="Robinson-Rechavi M."/>
            <person name="Bouchez O."/>
            <person name="Lampietro C."/>
            <person name="Lopez Roques C."/>
            <person name="Donnadieu C."/>
            <person name="Postlethwait J."/>
            <person name="Bobe J."/>
            <person name="Dillon D."/>
            <person name="Chandos A."/>
            <person name="von Hippel F."/>
            <person name="Guiguen Y."/>
        </authorList>
    </citation>
    <scope>NUCLEOTIDE SEQUENCE</scope>
    <source>
        <strain evidence="1">YG-Jan2019</strain>
    </source>
</reference>
<feature type="non-terminal residue" evidence="1">
    <location>
        <position position="1"/>
    </location>
</feature>